<dbReference type="GeneID" id="19136189"/>
<dbReference type="RefSeq" id="XP_007698145.1">
    <property type="nucleotide sequence ID" value="XM_007699955.1"/>
</dbReference>
<dbReference type="Proteomes" id="UP000016934">
    <property type="component" value="Unassembled WGS sequence"/>
</dbReference>
<accession>M2SWR1</accession>
<organism evidence="1 2">
    <name type="scientific">Cochliobolus sativus (strain ND90Pr / ATCC 201652)</name>
    <name type="common">Common root rot and spot blotch fungus</name>
    <name type="synonym">Bipolaris sorokiniana</name>
    <dbReference type="NCBI Taxonomy" id="665912"/>
    <lineage>
        <taxon>Eukaryota</taxon>
        <taxon>Fungi</taxon>
        <taxon>Dikarya</taxon>
        <taxon>Ascomycota</taxon>
        <taxon>Pezizomycotina</taxon>
        <taxon>Dothideomycetes</taxon>
        <taxon>Pleosporomycetidae</taxon>
        <taxon>Pleosporales</taxon>
        <taxon>Pleosporineae</taxon>
        <taxon>Pleosporaceae</taxon>
        <taxon>Bipolaris</taxon>
    </lineage>
</organism>
<evidence type="ECO:0000313" key="2">
    <source>
        <dbReference type="Proteomes" id="UP000016934"/>
    </source>
</evidence>
<sequence>MKPRTRILLLSLGICDQSSTRFTDLPLGSQYSLRCCLPFAPIACMPQGQEEAKRRHTTTGRADVPHVRLSPFQKGATRALRASDQNLTCVNKQE</sequence>
<gene>
    <name evidence="1" type="ORF">COCSADRAFT_301737</name>
</gene>
<reference evidence="2" key="2">
    <citation type="journal article" date="2013" name="PLoS Genet.">
        <title>Comparative genome structure, secondary metabolite, and effector coding capacity across Cochliobolus pathogens.</title>
        <authorList>
            <person name="Condon B.J."/>
            <person name="Leng Y."/>
            <person name="Wu D."/>
            <person name="Bushley K.E."/>
            <person name="Ohm R.A."/>
            <person name="Otillar R."/>
            <person name="Martin J."/>
            <person name="Schackwitz W."/>
            <person name="Grimwood J."/>
            <person name="MohdZainudin N."/>
            <person name="Xue C."/>
            <person name="Wang R."/>
            <person name="Manning V.A."/>
            <person name="Dhillon B."/>
            <person name="Tu Z.J."/>
            <person name="Steffenson B.J."/>
            <person name="Salamov A."/>
            <person name="Sun H."/>
            <person name="Lowry S."/>
            <person name="LaButti K."/>
            <person name="Han J."/>
            <person name="Copeland A."/>
            <person name="Lindquist E."/>
            <person name="Barry K."/>
            <person name="Schmutz J."/>
            <person name="Baker S.E."/>
            <person name="Ciuffetti L.M."/>
            <person name="Grigoriev I.V."/>
            <person name="Zhong S."/>
            <person name="Turgeon B.G."/>
        </authorList>
    </citation>
    <scope>NUCLEOTIDE SEQUENCE [LARGE SCALE GENOMIC DNA]</scope>
    <source>
        <strain evidence="2">ND90Pr / ATCC 201652</strain>
    </source>
</reference>
<name>M2SWR1_COCSN</name>
<reference evidence="1 2" key="1">
    <citation type="journal article" date="2012" name="PLoS Pathog.">
        <title>Diverse lifestyles and strategies of plant pathogenesis encoded in the genomes of eighteen Dothideomycetes fungi.</title>
        <authorList>
            <person name="Ohm R.A."/>
            <person name="Feau N."/>
            <person name="Henrissat B."/>
            <person name="Schoch C.L."/>
            <person name="Horwitz B.A."/>
            <person name="Barry K.W."/>
            <person name="Condon B.J."/>
            <person name="Copeland A.C."/>
            <person name="Dhillon B."/>
            <person name="Glaser F."/>
            <person name="Hesse C.N."/>
            <person name="Kosti I."/>
            <person name="LaButti K."/>
            <person name="Lindquist E.A."/>
            <person name="Lucas S."/>
            <person name="Salamov A.A."/>
            <person name="Bradshaw R.E."/>
            <person name="Ciuffetti L."/>
            <person name="Hamelin R.C."/>
            <person name="Kema G.H.J."/>
            <person name="Lawrence C."/>
            <person name="Scott J.A."/>
            <person name="Spatafora J.W."/>
            <person name="Turgeon B.G."/>
            <person name="de Wit P.J.G.M."/>
            <person name="Zhong S."/>
            <person name="Goodwin S.B."/>
            <person name="Grigoriev I.V."/>
        </authorList>
    </citation>
    <scope>NUCLEOTIDE SEQUENCE [LARGE SCALE GENOMIC DNA]</scope>
    <source>
        <strain evidence="2">ND90Pr / ATCC 201652</strain>
    </source>
</reference>
<proteinExistence type="predicted"/>
<evidence type="ECO:0000313" key="1">
    <source>
        <dbReference type="EMBL" id="EMD66735.1"/>
    </source>
</evidence>
<dbReference type="EMBL" id="KB445640">
    <property type="protein sequence ID" value="EMD66735.1"/>
    <property type="molecule type" value="Genomic_DNA"/>
</dbReference>
<keyword evidence="2" id="KW-1185">Reference proteome</keyword>
<protein>
    <submittedName>
        <fullName evidence="1">Uncharacterized protein</fullName>
    </submittedName>
</protein>
<dbReference type="HOGENOM" id="CLU_2385998_0_0_1"/>
<dbReference type="AlphaFoldDB" id="M2SWR1"/>
<dbReference type="KEGG" id="bsc:COCSADRAFT_301737"/>